<feature type="compositionally biased region" description="Low complexity" evidence="1">
    <location>
        <begin position="2507"/>
        <end position="2522"/>
    </location>
</feature>
<feature type="region of interest" description="Disordered" evidence="1">
    <location>
        <begin position="339"/>
        <end position="369"/>
    </location>
</feature>
<feature type="region of interest" description="Disordered" evidence="1">
    <location>
        <begin position="771"/>
        <end position="835"/>
    </location>
</feature>
<dbReference type="PROSITE" id="PS50021">
    <property type="entry name" value="CH"/>
    <property type="match status" value="1"/>
</dbReference>
<organism evidence="5 6">
    <name type="scientific">Ranitomeya imitator</name>
    <name type="common">mimic poison frog</name>
    <dbReference type="NCBI Taxonomy" id="111125"/>
    <lineage>
        <taxon>Eukaryota</taxon>
        <taxon>Metazoa</taxon>
        <taxon>Chordata</taxon>
        <taxon>Craniata</taxon>
        <taxon>Vertebrata</taxon>
        <taxon>Euteleostomi</taxon>
        <taxon>Amphibia</taxon>
        <taxon>Batrachia</taxon>
        <taxon>Anura</taxon>
        <taxon>Neobatrachia</taxon>
        <taxon>Hyloidea</taxon>
        <taxon>Dendrobatidae</taxon>
        <taxon>Dendrobatinae</taxon>
        <taxon>Ranitomeya</taxon>
    </lineage>
</organism>
<proteinExistence type="predicted"/>
<gene>
    <name evidence="5" type="ORF">RIMI_LOCUS10283116</name>
</gene>
<dbReference type="Gene3D" id="1.10.418.10">
    <property type="entry name" value="Calponin-like domain"/>
    <property type="match status" value="1"/>
</dbReference>
<feature type="compositionally biased region" description="Polar residues" evidence="1">
    <location>
        <begin position="885"/>
        <end position="895"/>
    </location>
</feature>
<feature type="domain" description="BMERB" evidence="4">
    <location>
        <begin position="2529"/>
        <end position="2680"/>
    </location>
</feature>
<feature type="compositionally biased region" description="Basic and acidic residues" evidence="1">
    <location>
        <begin position="2273"/>
        <end position="2286"/>
    </location>
</feature>
<feature type="region of interest" description="Disordered" evidence="1">
    <location>
        <begin position="2258"/>
        <end position="2319"/>
    </location>
</feature>
<sequence>MKLQADPTSVEMPQDKEMMLSRPFNLGVYIHGISYVNIEDCDVIQDLKCKKVWRDVMIGGRPTSGSPTDPKRMGPQHWQPDKIVIVWTRRNRRVCSKAHSWQPGIKDPFRGSAVWAVPENVDITATLYRDPHSDHFEEKEWTFQVEGESRGHKKLLAVAPIDLRKFAAINSAPREVRLPLTPRSVKVVSAALTVSITCTLLREGKATDDDMQSIASLLSLKPSDIADLDDFNDEEEEDKLQRQNRSSVGSAPREPLRELSTLAEEDDETSLSTTKKESAKLVTDDKHGHHSNERAKRLSRRSLESEARMTAVPSQDQRLNEVWKIREVTPDNKPLLSARAMEQPESAPRDGCREARESLEEMVSEPSVHPEDAAIKKRGHTIIVTGDDTEVKIPPMPSIPKRAKVEREQVANKPVEIAPEPAPFSYLPQRTSVSQDVTFPEKILYAEKTPDKTSEILEIKVRSAEKDVRMTSGVSAKAIGDGQKSPKANAQNAYREDLATVVDRGALTQPATAGAENFPSSDSNINQMLENVQDETYKKDQGSSNDDQGLGDLREHRLVERDGVEEINIQEGEEREGNLENQFVLQTTKDERKISDSPEAVVHRGQETKAEFLEKIHETVKEREVMVSEHESMLSVGEILKGTMYVKDSVPEDTFCTVDTSLQDTREGDTDVQKDNNINNTILENLQDDQERIDGSEFEKEVVSLVVSEIEHTQDTLGEIEHTQDTVSDTEHSQATLDETKHKQDTLVETKYTQDTFSETEHMQDTLGEMEHTQDTLDETKHTQDTLGETENTQDTLDETKHTPDTLGEMEHTQDTLGETENTQDTLDETKHTPDTLSEIEHVQDTLGEMEHVQDTLSEIEHVQDTLGETEHTQGTVDETKHTQDTLGETENTHGTVDETKHTQDTLGDQLSTQQPVTLAEKTMRDMPVQKYNKDQVQENNEKRQNGAVTIMDFEKETRIKESTNRIENRVSEPEMVEEKITQLDERLYQVTDKDKALQDMTVTTGEIGPGSYITHCLIQCTQREIGWDNQDGTDKTEDTMHRAEYEIVGESEGIQTFDKKTAEKFTIDVVESGPQEKEQDLITKSQYVIIMESPEMAVNAKKLDPEEVGIQGDFILEENEVSEMEIAQELNVDRITCEQIRNPSEEILMSEKHQYPDDTLEVRSANDQNKVRETHMLTNERLEEETLKDEKENQQLLENISRSEEVVNLISRKELYIQSCGWLDEEASSARKSISQEDSLDIEIINLPREGEGYTEAEGHDNLLEKCLLTSSSVPTHGDRTGKETDIKVNEEELNLRAVKIEKMDCVEKVLDEKKKKDPWSWTKIRSDVEEATEVRAVNQGNEFYNTEEEASGSKDVAYQEDLNTYLLIDGSLNVEEVYLGTTKNEPTDIVKQVFDREKEKDSFFWTNNSQDLKASNERMVQKDDVQNTSIWGIEKLEDETDTSNELPDQENLSTCLLIDESLNVEEIYLGTTEIGKTDFSEEVVAQEKQEYSCLQPNDRLEFLALTNEETVDRKDEVPTTSIWGIEKLEEGMDTSKEVLGQEDLNTCLLVDRNLNIEEVYLGATIIEKTDIDEQVLDKKNDDSCIWENTSLAVEAPSKKETMDIKDKIYNKGILTSERLIEEANGLIEVPDREDLNTSSLIDGSLNMEVVDLGTTKIEKTGLVMQELDQEKEPCFRTDIRLVVEAATNVNRMNQKYEGRNTGIEIIKTLEDKAKEIDDQEDLKTGFSIDGSLKVEPVIIESPQSQDDEAEETWFWANEELPKETANSELAMDENYTVENEMEQCLLGTHNLHEAGEHDRGIKNKSDDEKRGQQESKDGNIEVRDGIDDSVFVVAHDGKLQDTENSLEEQIKKTTIESRINTANTVEQGIISVQNSSFKELEAEKKVNEEATTKTKENIIKTSELPLDMKGEEGTVLEEVSTEGKKEEVSTSVQDTSAVMQHKVLEITNAKNKISVEQFGFEVDEQTSSLRSGNVELDIKDLEKTEKVQGSTATSEDRTFNDDVSREAFKEPVSQETQHFRTEKVVEISSSSKDFIQNLAKTLQEYDFPQEIKVKGQKQVDLGGQDIENVVEDNNELSRKDIESLNQEFHPTFAPSETYSIDNSSPGAEESKTHLLSECALPISPPQTLGQQWSKEKKRLSQSAGQVGEEAPSTDSLLRWCQEVTSGYRGVRVNNFTTSWRNGLAFCAILHHFHPENINYDILDPLNVKENNKKAYDGFAALGIPPLLSPSDMLLRAVPDKLIILTYICQIQSHFTRKKDPDNLPTSSKTVMEVEKPETVPELPKELNSTSKQQNVVSLEKSTKSSTSEEHIDSQSSTSDKFLLNVESVKQKFSSIVSDEHSEKKPVLECPTGEEHKKKEKVANEAQSPETSSGKQDLPIYSPVESVPRYPTEEKRTIGSQVQEMANTEKGQNISGVVPPPRVKKRLSVNGGLLDMSLDEGESSASAPVAPPRKAGGLGHLRDADLVKKRRSLIRSQSLSQDEETDLTGKSHETSSRPSSQIINEPYPSTSTLSSSTVVPTPEAPGKEEEAMVLKDTSQYVTSELEALEHQQDEIDSRAAIVEKDLRLMMENGNDKEAEEALIQEWFILVNKKNALIRRQDELQLMAEEQDLERRFELLSRDLRALLCTDECLKSEAQKRREKLLLEELVSLVDQRDGLVRDLHIKERKAVEEDELIERSLEQRRRKLSKKEKCKIS</sequence>
<feature type="compositionally biased region" description="Polar residues" evidence="1">
    <location>
        <begin position="2288"/>
        <end position="2298"/>
    </location>
</feature>
<feature type="domain" description="Calponin-homology (CH)" evidence="2">
    <location>
        <begin position="2152"/>
        <end position="2257"/>
    </location>
</feature>
<feature type="compositionally biased region" description="Basic and acidic residues" evidence="1">
    <location>
        <begin position="2302"/>
        <end position="2314"/>
    </location>
</feature>
<feature type="compositionally biased region" description="Basic and acidic residues" evidence="1">
    <location>
        <begin position="347"/>
        <end position="359"/>
    </location>
</feature>
<dbReference type="Pfam" id="PF10358">
    <property type="entry name" value="NT-C2"/>
    <property type="match status" value="1"/>
</dbReference>
<dbReference type="SUPFAM" id="SSF47576">
    <property type="entry name" value="Calponin-homology domain, CH-domain"/>
    <property type="match status" value="1"/>
</dbReference>
<evidence type="ECO:0000256" key="1">
    <source>
        <dbReference type="SAM" id="MobiDB-lite"/>
    </source>
</evidence>
<feature type="compositionally biased region" description="Basic and acidic residues" evidence="1">
    <location>
        <begin position="798"/>
        <end position="814"/>
    </location>
</feature>
<dbReference type="PROSITE" id="PS51840">
    <property type="entry name" value="C2_NT"/>
    <property type="match status" value="1"/>
</dbReference>
<evidence type="ECO:0000259" key="4">
    <source>
        <dbReference type="PROSITE" id="PS51848"/>
    </source>
</evidence>
<evidence type="ECO:0000313" key="6">
    <source>
        <dbReference type="Proteomes" id="UP001176940"/>
    </source>
</evidence>
<feature type="compositionally biased region" description="Basic and acidic residues" evidence="1">
    <location>
        <begin position="274"/>
        <end position="307"/>
    </location>
</feature>
<dbReference type="PANTHER" id="PTHR23167:SF42">
    <property type="entry name" value="EH DOMAIN-BINDING PROTEIN 1-LIKE PROTEIN 1"/>
    <property type="match status" value="1"/>
</dbReference>
<dbReference type="InterPro" id="IPR001715">
    <property type="entry name" value="CH_dom"/>
</dbReference>
<feature type="compositionally biased region" description="Polar residues" evidence="1">
    <location>
        <begin position="2366"/>
        <end position="2376"/>
    </location>
</feature>
<evidence type="ECO:0000313" key="5">
    <source>
        <dbReference type="EMBL" id="CAJ0944168.1"/>
    </source>
</evidence>
<feature type="region of interest" description="Disordered" evidence="1">
    <location>
        <begin position="1794"/>
        <end position="1825"/>
    </location>
</feature>
<comment type="caution">
    <text evidence="5">The sequence shown here is derived from an EMBL/GenBank/DDBJ whole genome shotgun (WGS) entry which is preliminary data.</text>
</comment>
<dbReference type="SMART" id="SM00033">
    <property type="entry name" value="CH"/>
    <property type="match status" value="1"/>
</dbReference>
<dbReference type="SMART" id="SM01203">
    <property type="entry name" value="DUF3585"/>
    <property type="match status" value="1"/>
</dbReference>
<dbReference type="InterPro" id="IPR036872">
    <property type="entry name" value="CH_dom_sf"/>
</dbReference>
<feature type="compositionally biased region" description="Polar residues" evidence="1">
    <location>
        <begin position="905"/>
        <end position="914"/>
    </location>
</feature>
<dbReference type="Pfam" id="PF00307">
    <property type="entry name" value="CH"/>
    <property type="match status" value="1"/>
</dbReference>
<dbReference type="CDD" id="cd21255">
    <property type="entry name" value="CH_EHBP1L1"/>
    <property type="match status" value="1"/>
</dbReference>
<accession>A0ABN9LKA8</accession>
<name>A0ABN9LKA8_9NEOB</name>
<keyword evidence="6" id="KW-1185">Reference proteome</keyword>
<dbReference type="PANTHER" id="PTHR23167">
    <property type="entry name" value="CALPONIN HOMOLOGY DOMAIN-CONTAINING PROTEIN DDB_G0272472-RELATED"/>
    <property type="match status" value="1"/>
</dbReference>
<protein>
    <submittedName>
        <fullName evidence="5">Uncharacterized protein</fullName>
    </submittedName>
</protein>
<feature type="region of interest" description="Disordered" evidence="1">
    <location>
        <begin position="2335"/>
        <end position="2529"/>
    </location>
</feature>
<feature type="region of interest" description="Disordered" evidence="1">
    <location>
        <begin position="868"/>
        <end position="914"/>
    </location>
</feature>
<dbReference type="InterPro" id="IPR022735">
    <property type="entry name" value="bMERB_dom"/>
</dbReference>
<dbReference type="EMBL" id="CAUEEQ010022132">
    <property type="protein sequence ID" value="CAJ0944168.1"/>
    <property type="molecule type" value="Genomic_DNA"/>
</dbReference>
<dbReference type="PROSITE" id="PS51848">
    <property type="entry name" value="BMERB"/>
    <property type="match status" value="1"/>
</dbReference>
<feature type="compositionally biased region" description="Basic and acidic residues" evidence="1">
    <location>
        <begin position="2339"/>
        <end position="2364"/>
    </location>
</feature>
<feature type="compositionally biased region" description="Polar residues" evidence="1">
    <location>
        <begin position="785"/>
        <end position="795"/>
    </location>
</feature>
<dbReference type="InterPro" id="IPR019448">
    <property type="entry name" value="NT-C2"/>
</dbReference>
<feature type="compositionally biased region" description="Basic and acidic residues" evidence="1">
    <location>
        <begin position="868"/>
        <end position="884"/>
    </location>
</feature>
<feature type="region of interest" description="Disordered" evidence="1">
    <location>
        <begin position="234"/>
        <end position="315"/>
    </location>
</feature>
<dbReference type="Pfam" id="PF12130">
    <property type="entry name" value="bMERB_dom"/>
    <property type="match status" value="1"/>
</dbReference>
<reference evidence="5" key="1">
    <citation type="submission" date="2023-07" db="EMBL/GenBank/DDBJ databases">
        <authorList>
            <person name="Stuckert A."/>
        </authorList>
    </citation>
    <scope>NUCLEOTIDE SEQUENCE</scope>
</reference>
<evidence type="ECO:0000259" key="2">
    <source>
        <dbReference type="PROSITE" id="PS50021"/>
    </source>
</evidence>
<dbReference type="InterPro" id="IPR050540">
    <property type="entry name" value="F-actin_Monoox_Mical"/>
</dbReference>
<dbReference type="Proteomes" id="UP001176940">
    <property type="component" value="Unassembled WGS sequence"/>
</dbReference>
<feature type="domain" description="C2 NT-type" evidence="3">
    <location>
        <begin position="44"/>
        <end position="200"/>
    </location>
</feature>
<evidence type="ECO:0000259" key="3">
    <source>
        <dbReference type="PROSITE" id="PS51840"/>
    </source>
</evidence>
<feature type="compositionally biased region" description="Basic and acidic residues" evidence="1">
    <location>
        <begin position="771"/>
        <end position="784"/>
    </location>
</feature>
<feature type="compositionally biased region" description="Polar residues" evidence="1">
    <location>
        <begin position="815"/>
        <end position="825"/>
    </location>
</feature>
<feature type="compositionally biased region" description="Polar residues" evidence="1">
    <location>
        <begin position="2399"/>
        <end position="2416"/>
    </location>
</feature>